<dbReference type="Proteomes" id="UP001521222">
    <property type="component" value="Unassembled WGS sequence"/>
</dbReference>
<keyword evidence="2" id="KW-1185">Reference proteome</keyword>
<name>A0ABR3S423_9PLEO</name>
<evidence type="ECO:0000313" key="2">
    <source>
        <dbReference type="Proteomes" id="UP001521222"/>
    </source>
</evidence>
<protein>
    <recommendedName>
        <fullName evidence="3">RING-type domain-containing protein</fullName>
    </recommendedName>
</protein>
<sequence>MTCAKCKHEFCWECQAPYMKKRDVNSVTHRDDCIHFGDNFRARRNAQVQAMWDDFFLDR</sequence>
<dbReference type="EMBL" id="JAKIXB020000001">
    <property type="protein sequence ID" value="KAL1611435.1"/>
    <property type="molecule type" value="Genomic_DNA"/>
</dbReference>
<evidence type="ECO:0008006" key="3">
    <source>
        <dbReference type="Google" id="ProtNLM"/>
    </source>
</evidence>
<accession>A0ABR3S423</accession>
<dbReference type="Gene3D" id="1.20.120.1750">
    <property type="match status" value="1"/>
</dbReference>
<comment type="caution">
    <text evidence="1">The sequence shown here is derived from an EMBL/GenBank/DDBJ whole genome shotgun (WGS) entry which is preliminary data.</text>
</comment>
<dbReference type="Pfam" id="PF22191">
    <property type="entry name" value="IBR_1"/>
    <property type="match status" value="1"/>
</dbReference>
<proteinExistence type="predicted"/>
<evidence type="ECO:0000313" key="1">
    <source>
        <dbReference type="EMBL" id="KAL1611435.1"/>
    </source>
</evidence>
<organism evidence="1 2">
    <name type="scientific">Nothophoma quercina</name>
    <dbReference type="NCBI Taxonomy" id="749835"/>
    <lineage>
        <taxon>Eukaryota</taxon>
        <taxon>Fungi</taxon>
        <taxon>Dikarya</taxon>
        <taxon>Ascomycota</taxon>
        <taxon>Pezizomycotina</taxon>
        <taxon>Dothideomycetes</taxon>
        <taxon>Pleosporomycetidae</taxon>
        <taxon>Pleosporales</taxon>
        <taxon>Pleosporineae</taxon>
        <taxon>Didymellaceae</taxon>
        <taxon>Nothophoma</taxon>
    </lineage>
</organism>
<reference evidence="1 2" key="1">
    <citation type="submission" date="2024-02" db="EMBL/GenBank/DDBJ databases">
        <title>De novo assembly and annotation of 12 fungi associated with fruit tree decline syndrome in Ontario, Canada.</title>
        <authorList>
            <person name="Sulman M."/>
            <person name="Ellouze W."/>
            <person name="Ilyukhin E."/>
        </authorList>
    </citation>
    <scope>NUCLEOTIDE SEQUENCE [LARGE SCALE GENOMIC DNA]</scope>
    <source>
        <strain evidence="1 2">M97-236</strain>
    </source>
</reference>
<gene>
    <name evidence="1" type="ORF">SLS59_000154</name>
</gene>